<evidence type="ECO:0000313" key="11">
    <source>
        <dbReference type="Proteomes" id="UP000199053"/>
    </source>
</evidence>
<comment type="similarity">
    <text evidence="2">Belongs to the AOR/FOR family.</text>
</comment>
<dbReference type="Proteomes" id="UP000199053">
    <property type="component" value="Unassembled WGS sequence"/>
</dbReference>
<dbReference type="GO" id="GO:0009055">
    <property type="term" value="F:electron transfer activity"/>
    <property type="evidence" value="ECO:0007669"/>
    <property type="project" value="InterPro"/>
</dbReference>
<dbReference type="GO" id="GO:0016625">
    <property type="term" value="F:oxidoreductase activity, acting on the aldehyde or oxo group of donors, iron-sulfur protein as acceptor"/>
    <property type="evidence" value="ECO:0007669"/>
    <property type="project" value="InterPro"/>
</dbReference>
<dbReference type="GO" id="GO:0051539">
    <property type="term" value="F:4 iron, 4 sulfur cluster binding"/>
    <property type="evidence" value="ECO:0007669"/>
    <property type="project" value="UniProtKB-KW"/>
</dbReference>
<dbReference type="RefSeq" id="WP_092158057.1">
    <property type="nucleotide sequence ID" value="NZ_FNGA01000001.1"/>
</dbReference>
<accession>A0A1G9C8T2</accession>
<evidence type="ECO:0000256" key="5">
    <source>
        <dbReference type="ARBA" id="ARBA00023002"/>
    </source>
</evidence>
<keyword evidence="6" id="KW-0408">Iron</keyword>
<protein>
    <submittedName>
        <fullName evidence="10">Aldehyde:ferredoxin oxidoreductase</fullName>
    </submittedName>
</protein>
<comment type="cofactor">
    <cofactor evidence="8">
        <name>tungstopterin</name>
        <dbReference type="ChEBI" id="CHEBI:30402"/>
    </cofactor>
</comment>
<evidence type="ECO:0000256" key="1">
    <source>
        <dbReference type="ARBA" id="ARBA00001966"/>
    </source>
</evidence>
<feature type="domain" description="Aldehyde ferredoxin oxidoreductase N-terminal" evidence="9">
    <location>
        <begin position="6"/>
        <end position="205"/>
    </location>
</feature>
<dbReference type="AlphaFoldDB" id="A0A1G9C8T2"/>
<keyword evidence="3" id="KW-0004">4Fe-4S</keyword>
<dbReference type="InterPro" id="IPR013985">
    <property type="entry name" value="Ald_Fedxn_OxRdtase_dom3"/>
</dbReference>
<dbReference type="InterPro" id="IPR013983">
    <property type="entry name" value="Ald_Fedxn_OxRdtase_N"/>
</dbReference>
<dbReference type="Pfam" id="PF01314">
    <property type="entry name" value="AFOR_C"/>
    <property type="match status" value="1"/>
</dbReference>
<keyword evidence="5" id="KW-0560">Oxidoreductase</keyword>
<reference evidence="11" key="1">
    <citation type="submission" date="2016-10" db="EMBL/GenBank/DDBJ databases">
        <authorList>
            <person name="Varghese N."/>
            <person name="Submissions S."/>
        </authorList>
    </citation>
    <scope>NUCLEOTIDE SEQUENCE [LARGE SCALE GENOMIC DNA]</scope>
    <source>
        <strain evidence="11">DSM 16995</strain>
    </source>
</reference>
<dbReference type="InterPro" id="IPR051919">
    <property type="entry name" value="W-dependent_AOR"/>
</dbReference>
<keyword evidence="11" id="KW-1185">Reference proteome</keyword>
<dbReference type="GO" id="GO:0046872">
    <property type="term" value="F:metal ion binding"/>
    <property type="evidence" value="ECO:0007669"/>
    <property type="project" value="UniProtKB-KW"/>
</dbReference>
<dbReference type="Gene3D" id="3.60.9.10">
    <property type="entry name" value="Aldehyde ferredoxin oxidoreductase, N-terminal domain"/>
    <property type="match status" value="1"/>
</dbReference>
<evidence type="ECO:0000256" key="4">
    <source>
        <dbReference type="ARBA" id="ARBA00022723"/>
    </source>
</evidence>
<dbReference type="OrthoDB" id="9763894at2"/>
<dbReference type="SUPFAM" id="SSF56228">
    <property type="entry name" value="Aldehyde ferredoxin oxidoreductase, N-terminal domain"/>
    <property type="match status" value="1"/>
</dbReference>
<dbReference type="InterPro" id="IPR013984">
    <property type="entry name" value="Ald_Fedxn_OxRdtase_dom2"/>
</dbReference>
<dbReference type="InterPro" id="IPR001203">
    <property type="entry name" value="OxRdtase_Ald_Fedxn_C"/>
</dbReference>
<dbReference type="Gene3D" id="1.10.569.10">
    <property type="entry name" value="Aldehyde Ferredoxin Oxidoreductase Protein, subunit A, domain 2"/>
    <property type="match status" value="1"/>
</dbReference>
<dbReference type="EMBL" id="FNGA01000001">
    <property type="protein sequence ID" value="SDK48043.1"/>
    <property type="molecule type" value="Genomic_DNA"/>
</dbReference>
<name>A0A1G9C8T2_9BACT</name>
<dbReference type="SMART" id="SM00790">
    <property type="entry name" value="AFOR_N"/>
    <property type="match status" value="1"/>
</dbReference>
<sequence>MIRDYFRVLVVDLATGKGKVAKIEGRNEFAGGSGVGALLFNIYGHAQRPWDDPDQPLIFSIGALTGLFPLMSKTVCSFKSPYHDQFAESHAGGRSALAIRFADYDAIVIKGRAPRLSCLSIGMSHLEVKDVQFLAGKDVFSTGKLLRRMFPGSGHRSILRIGPAGESLSGMACINADTYRHFGRLGSGGVMGSKNLKGIVIQGDGSFALPDNKDYSKVFDEVYEKMTGTDMMSKYHNLGTAANLNVLNELKSLPWRNLQATKDDDIAGITGEKFADDTLLRNAACAGCPVGCIHLGFVREKFMEQNQYMYRQVAYDYEPIFATGSMLGVTDAFHVLAIMDEIEKVGLDVMSGGVALAWATEAFEKGIITEKETIVPLAFGDAEGYKKAVNYLGQAANEFYTALSKGTLVATKKYGGEDFACVLGQEMAGYATGETFYVAESLGFRHSHLDSGGYAWDQKNDKKDVDAVCDFLIGDETGRAFITSMVACLFGRGVYNDEQLSACLKSVGYTEIAENMDTIGERVRAMRWKVRFDTGYDPDAISIPKRYNEVTTWKGKTDPEYLAELKKEYGNRIRNLVSEEALIRLGLDKYEKN</sequence>
<dbReference type="Pfam" id="PF02730">
    <property type="entry name" value="AFOR_N"/>
    <property type="match status" value="1"/>
</dbReference>
<evidence type="ECO:0000256" key="7">
    <source>
        <dbReference type="ARBA" id="ARBA00023014"/>
    </source>
</evidence>
<keyword evidence="7" id="KW-0411">Iron-sulfur</keyword>
<proteinExistence type="inferred from homology"/>
<dbReference type="STRING" id="246191.SAMN05660337_0586"/>
<organism evidence="10 11">
    <name type="scientific">Maridesulfovibrio ferrireducens</name>
    <dbReference type="NCBI Taxonomy" id="246191"/>
    <lineage>
        <taxon>Bacteria</taxon>
        <taxon>Pseudomonadati</taxon>
        <taxon>Thermodesulfobacteriota</taxon>
        <taxon>Desulfovibrionia</taxon>
        <taxon>Desulfovibrionales</taxon>
        <taxon>Desulfovibrionaceae</taxon>
        <taxon>Maridesulfovibrio</taxon>
    </lineage>
</organism>
<dbReference type="InterPro" id="IPR036021">
    <property type="entry name" value="Tungsten_al_ferr_oxy-like_C"/>
</dbReference>
<evidence type="ECO:0000313" key="10">
    <source>
        <dbReference type="EMBL" id="SDK48043.1"/>
    </source>
</evidence>
<dbReference type="SUPFAM" id="SSF48310">
    <property type="entry name" value="Aldehyde ferredoxin oxidoreductase, C-terminal domains"/>
    <property type="match status" value="1"/>
</dbReference>
<gene>
    <name evidence="10" type="ORF">SAMN05660337_0586</name>
</gene>
<keyword evidence="4" id="KW-0479">Metal-binding</keyword>
<evidence type="ECO:0000259" key="9">
    <source>
        <dbReference type="SMART" id="SM00790"/>
    </source>
</evidence>
<evidence type="ECO:0000256" key="2">
    <source>
        <dbReference type="ARBA" id="ARBA00011032"/>
    </source>
</evidence>
<dbReference type="PANTHER" id="PTHR30038">
    <property type="entry name" value="ALDEHYDE FERREDOXIN OXIDOREDUCTASE"/>
    <property type="match status" value="1"/>
</dbReference>
<evidence type="ECO:0000256" key="8">
    <source>
        <dbReference type="ARBA" id="ARBA00049934"/>
    </source>
</evidence>
<dbReference type="InterPro" id="IPR036503">
    <property type="entry name" value="Ald_Fedxn_OxRdtase_N_sf"/>
</dbReference>
<comment type="cofactor">
    <cofactor evidence="1">
        <name>[4Fe-4S] cluster</name>
        <dbReference type="ChEBI" id="CHEBI:49883"/>
    </cofactor>
</comment>
<dbReference type="Gene3D" id="1.10.599.10">
    <property type="entry name" value="Aldehyde Ferredoxin Oxidoreductase Protein, subunit A, domain 3"/>
    <property type="match status" value="1"/>
</dbReference>
<dbReference type="PANTHER" id="PTHR30038:SF8">
    <property type="entry name" value="ALDEHYDE FERREDOXIN OXIDOREDUCTASE"/>
    <property type="match status" value="1"/>
</dbReference>
<evidence type="ECO:0000256" key="6">
    <source>
        <dbReference type="ARBA" id="ARBA00023004"/>
    </source>
</evidence>
<evidence type="ECO:0000256" key="3">
    <source>
        <dbReference type="ARBA" id="ARBA00022485"/>
    </source>
</evidence>